<dbReference type="Proteomes" id="UP000002036">
    <property type="component" value="Chromosome G"/>
</dbReference>
<dbReference type="STRING" id="559295.C5DLN6"/>
<proteinExistence type="predicted"/>
<feature type="compositionally biased region" description="Basic and acidic residues" evidence="1">
    <location>
        <begin position="410"/>
        <end position="420"/>
    </location>
</feature>
<feature type="compositionally biased region" description="Basic and acidic residues" evidence="1">
    <location>
        <begin position="291"/>
        <end position="325"/>
    </location>
</feature>
<feature type="compositionally biased region" description="Basic and acidic residues" evidence="1">
    <location>
        <begin position="353"/>
        <end position="363"/>
    </location>
</feature>
<dbReference type="GeneID" id="8293396"/>
<evidence type="ECO:0000256" key="1">
    <source>
        <dbReference type="SAM" id="MobiDB-lite"/>
    </source>
</evidence>
<sequence length="429" mass="50596">MFHFNQSPCIFDREPAVEGFLPFTVAPDQKRRRVCCQPFYNNAMKRDRKGIRFDVTENQQEYVLSVYKNVAEDTMSKAICDQLQKLRNDRPPTYHVVRDFFGNEYYVQDHEDDEDFMRHAIANLDLSPIKRQVARQVFRDYEITLNHRGDELVLMSRKDGLFKEFSLGIEFEDVSVKGFDMISESVAVLKIGIKKAQKEVPQMYHIEFQPSSNDTQQQEKIEQQEQQKLIEAAQEEELAKREAAATLKQRERAQAAHYAQIKKQEELARKERAALREREEQRAIEAATLRKREEQREREVAALKKHEEEERAREQEAAQREEKRHAISQKKAFLVEQKRKRRQQERQRRAKSQKNEKQPEKKNISPSDSPHNVVININFPNAVSEKTSEKSRGRSRSPVVLEDVDDEEEFRYRRSLDKSPRGSSIIDDM</sequence>
<reference evidence="2 3" key="1">
    <citation type="journal article" date="2009" name="Genome Res.">
        <title>Comparative genomics of protoploid Saccharomycetaceae.</title>
        <authorList>
            <consortium name="The Genolevures Consortium"/>
            <person name="Souciet J.-L."/>
            <person name="Dujon B."/>
            <person name="Gaillardin C."/>
            <person name="Johnston M."/>
            <person name="Baret P.V."/>
            <person name="Cliften P."/>
            <person name="Sherman D.J."/>
            <person name="Weissenbach J."/>
            <person name="Westhof E."/>
            <person name="Wincker P."/>
            <person name="Jubin C."/>
            <person name="Poulain J."/>
            <person name="Barbe V."/>
            <person name="Segurens B."/>
            <person name="Artiguenave F."/>
            <person name="Anthouard V."/>
            <person name="Vacherie B."/>
            <person name="Val M.-E."/>
            <person name="Fulton R.S."/>
            <person name="Minx P."/>
            <person name="Wilson R."/>
            <person name="Durrens P."/>
            <person name="Jean G."/>
            <person name="Marck C."/>
            <person name="Martin T."/>
            <person name="Nikolski M."/>
            <person name="Rolland T."/>
            <person name="Seret M.-L."/>
            <person name="Casaregola S."/>
            <person name="Despons L."/>
            <person name="Fairhead C."/>
            <person name="Fischer G."/>
            <person name="Lafontaine I."/>
            <person name="Leh V."/>
            <person name="Lemaire M."/>
            <person name="de Montigny J."/>
            <person name="Neuveglise C."/>
            <person name="Thierry A."/>
            <person name="Blanc-Lenfle I."/>
            <person name="Bleykasten C."/>
            <person name="Diffels J."/>
            <person name="Fritsch E."/>
            <person name="Frangeul L."/>
            <person name="Goeffon A."/>
            <person name="Jauniaux N."/>
            <person name="Kachouri-Lafond R."/>
            <person name="Payen C."/>
            <person name="Potier S."/>
            <person name="Pribylova L."/>
            <person name="Ozanne C."/>
            <person name="Richard G.-F."/>
            <person name="Sacerdot C."/>
            <person name="Straub M.-L."/>
            <person name="Talla E."/>
        </authorList>
    </citation>
    <scope>NUCLEOTIDE SEQUENCE [LARGE SCALE GENOMIC DNA]</scope>
    <source>
        <strain evidence="3">ATCC 56472 / CBS 6340 / NRRL Y-8284</strain>
    </source>
</reference>
<dbReference type="HOGENOM" id="CLU_055876_0_0_1"/>
<evidence type="ECO:0000313" key="3">
    <source>
        <dbReference type="Proteomes" id="UP000002036"/>
    </source>
</evidence>
<dbReference type="FunCoup" id="C5DLN6">
    <property type="interactions" value="162"/>
</dbReference>
<dbReference type="OMA" id="MACANEL"/>
<feature type="region of interest" description="Disordered" evidence="1">
    <location>
        <begin position="291"/>
        <end position="429"/>
    </location>
</feature>
<keyword evidence="3" id="KW-1185">Reference proteome</keyword>
<dbReference type="OrthoDB" id="4067212at2759"/>
<dbReference type="KEGG" id="lth:KLTH0G02200g"/>
<feature type="compositionally biased region" description="Basic residues" evidence="1">
    <location>
        <begin position="338"/>
        <end position="352"/>
    </location>
</feature>
<protein>
    <submittedName>
        <fullName evidence="2">KLTH0G02200p</fullName>
    </submittedName>
</protein>
<dbReference type="eggNOG" id="ENOG502S308">
    <property type="taxonomic scope" value="Eukaryota"/>
</dbReference>
<dbReference type="EMBL" id="CU928171">
    <property type="protein sequence ID" value="CAR24697.1"/>
    <property type="molecule type" value="Genomic_DNA"/>
</dbReference>
<evidence type="ECO:0000313" key="2">
    <source>
        <dbReference type="EMBL" id="CAR24697.1"/>
    </source>
</evidence>
<name>C5DLN6_LACTC</name>
<dbReference type="AlphaFoldDB" id="C5DLN6"/>
<dbReference type="RefSeq" id="XP_002555134.1">
    <property type="nucleotide sequence ID" value="XM_002555088.1"/>
</dbReference>
<dbReference type="InParanoid" id="C5DLN6"/>
<organism evidence="2 3">
    <name type="scientific">Lachancea thermotolerans (strain ATCC 56472 / CBS 6340 / NRRL Y-8284)</name>
    <name type="common">Yeast</name>
    <name type="synonym">Kluyveromyces thermotolerans</name>
    <dbReference type="NCBI Taxonomy" id="559295"/>
    <lineage>
        <taxon>Eukaryota</taxon>
        <taxon>Fungi</taxon>
        <taxon>Dikarya</taxon>
        <taxon>Ascomycota</taxon>
        <taxon>Saccharomycotina</taxon>
        <taxon>Saccharomycetes</taxon>
        <taxon>Saccharomycetales</taxon>
        <taxon>Saccharomycetaceae</taxon>
        <taxon>Lachancea</taxon>
    </lineage>
</organism>
<gene>
    <name evidence="2" type="ordered locus">KLTH0G02200g</name>
</gene>
<accession>C5DLN6</accession>